<dbReference type="EMBL" id="CAKXAJ010019826">
    <property type="protein sequence ID" value="CAH2218899.1"/>
    <property type="molecule type" value="Genomic_DNA"/>
</dbReference>
<evidence type="ECO:0000313" key="2">
    <source>
        <dbReference type="EMBL" id="CAH2218899.1"/>
    </source>
</evidence>
<proteinExistence type="predicted"/>
<gene>
    <name evidence="2" type="primary">jg598</name>
    <name evidence="2" type="ORF">PAEG_LOCUS6447</name>
</gene>
<name>A0A8S4QWM8_9NEOP</name>
<evidence type="ECO:0000256" key="1">
    <source>
        <dbReference type="SAM" id="MobiDB-lite"/>
    </source>
</evidence>
<dbReference type="Proteomes" id="UP000838756">
    <property type="component" value="Unassembled WGS sequence"/>
</dbReference>
<accession>A0A8S4QWM8</accession>
<keyword evidence="3" id="KW-1185">Reference proteome</keyword>
<sequence length="113" mass="12555">MGGAHSSENRWTLGFQGAGRPRSGKRSFDRPPTRWTDDIKQIAGSHWQLAAQDRGFWNSLQKTYVEHSTRGLQSVEVMMLIQRLRHRHQTVTGLVTSGHGSPLLSGLADTSCA</sequence>
<dbReference type="AlphaFoldDB" id="A0A8S4QWM8"/>
<feature type="region of interest" description="Disordered" evidence="1">
    <location>
        <begin position="1"/>
        <end position="34"/>
    </location>
</feature>
<organism evidence="2 3">
    <name type="scientific">Pararge aegeria aegeria</name>
    <dbReference type="NCBI Taxonomy" id="348720"/>
    <lineage>
        <taxon>Eukaryota</taxon>
        <taxon>Metazoa</taxon>
        <taxon>Ecdysozoa</taxon>
        <taxon>Arthropoda</taxon>
        <taxon>Hexapoda</taxon>
        <taxon>Insecta</taxon>
        <taxon>Pterygota</taxon>
        <taxon>Neoptera</taxon>
        <taxon>Endopterygota</taxon>
        <taxon>Lepidoptera</taxon>
        <taxon>Glossata</taxon>
        <taxon>Ditrysia</taxon>
        <taxon>Papilionoidea</taxon>
        <taxon>Nymphalidae</taxon>
        <taxon>Satyrinae</taxon>
        <taxon>Satyrini</taxon>
        <taxon>Parargina</taxon>
        <taxon>Pararge</taxon>
    </lineage>
</organism>
<dbReference type="OrthoDB" id="407509at2759"/>
<evidence type="ECO:0000313" key="3">
    <source>
        <dbReference type="Proteomes" id="UP000838756"/>
    </source>
</evidence>
<reference evidence="2" key="1">
    <citation type="submission" date="2022-03" db="EMBL/GenBank/DDBJ databases">
        <authorList>
            <person name="Lindestad O."/>
        </authorList>
    </citation>
    <scope>NUCLEOTIDE SEQUENCE</scope>
</reference>
<protein>
    <submittedName>
        <fullName evidence="2">Jg598 protein</fullName>
    </submittedName>
</protein>
<comment type="caution">
    <text evidence="2">The sequence shown here is derived from an EMBL/GenBank/DDBJ whole genome shotgun (WGS) entry which is preliminary data.</text>
</comment>